<dbReference type="PANTHER" id="PTHR42834:SF1">
    <property type="entry name" value="ENDONUCLEASE_EXONUCLEASE_PHOSPHATASE FAMILY PROTEIN (AFU_ORTHOLOGUE AFUA_3G09210)"/>
    <property type="match status" value="1"/>
</dbReference>
<dbReference type="GO" id="GO:0004519">
    <property type="term" value="F:endonuclease activity"/>
    <property type="evidence" value="ECO:0007669"/>
    <property type="project" value="UniProtKB-KW"/>
</dbReference>
<keyword evidence="3" id="KW-0540">Nuclease</keyword>
<accession>A0ABX7P9I6</accession>
<dbReference type="InterPro" id="IPR005135">
    <property type="entry name" value="Endo/exonuclease/phosphatase"/>
</dbReference>
<evidence type="ECO:0000313" key="4">
    <source>
        <dbReference type="Proteomes" id="UP000662747"/>
    </source>
</evidence>
<dbReference type="Proteomes" id="UP000662747">
    <property type="component" value="Chromosome"/>
</dbReference>
<evidence type="ECO:0000313" key="3">
    <source>
        <dbReference type="EMBL" id="QSQ27136.1"/>
    </source>
</evidence>
<organism evidence="3 4">
    <name type="scientific">Pyxidicoccus parkwayensis</name>
    <dbReference type="NCBI Taxonomy" id="2813578"/>
    <lineage>
        <taxon>Bacteria</taxon>
        <taxon>Pseudomonadati</taxon>
        <taxon>Myxococcota</taxon>
        <taxon>Myxococcia</taxon>
        <taxon>Myxococcales</taxon>
        <taxon>Cystobacterineae</taxon>
        <taxon>Myxococcaceae</taxon>
        <taxon>Pyxidicoccus</taxon>
    </lineage>
</organism>
<keyword evidence="3" id="KW-0255">Endonuclease</keyword>
<evidence type="ECO:0000256" key="1">
    <source>
        <dbReference type="SAM" id="MobiDB-lite"/>
    </source>
</evidence>
<name>A0ABX7P9I6_9BACT</name>
<evidence type="ECO:0000259" key="2">
    <source>
        <dbReference type="Pfam" id="PF03372"/>
    </source>
</evidence>
<feature type="domain" description="Endonuclease/exonuclease/phosphatase" evidence="2">
    <location>
        <begin position="34"/>
        <end position="270"/>
    </location>
</feature>
<dbReference type="Gene3D" id="3.60.10.10">
    <property type="entry name" value="Endonuclease/exonuclease/phosphatase"/>
    <property type="match status" value="1"/>
</dbReference>
<dbReference type="Pfam" id="PF03372">
    <property type="entry name" value="Exo_endo_phos"/>
    <property type="match status" value="1"/>
</dbReference>
<keyword evidence="3" id="KW-0378">Hydrolase</keyword>
<feature type="region of interest" description="Disordered" evidence="1">
    <location>
        <begin position="1"/>
        <end position="25"/>
    </location>
</feature>
<dbReference type="InterPro" id="IPR036691">
    <property type="entry name" value="Endo/exonu/phosph_ase_sf"/>
</dbReference>
<reference evidence="3 4" key="1">
    <citation type="submission" date="2021-02" db="EMBL/GenBank/DDBJ databases">
        <title>De Novo genome assembly of isolated myxobacteria.</title>
        <authorList>
            <person name="Stevens D.C."/>
        </authorList>
    </citation>
    <scope>NUCLEOTIDE SEQUENCE [LARGE SCALE GENOMIC DNA]</scope>
    <source>
        <strain evidence="4">SCPEA02</strain>
    </source>
</reference>
<gene>
    <name evidence="3" type="ORF">JY651_20460</name>
</gene>
<feature type="compositionally biased region" description="Pro residues" evidence="1">
    <location>
        <begin position="14"/>
        <end position="24"/>
    </location>
</feature>
<protein>
    <submittedName>
        <fullName evidence="3">Endonuclease/exonuclease/phosphatase family protein</fullName>
    </submittedName>
</protein>
<sequence length="283" mass="29684">MALWGGCGDSKDPAPSPDAGPIPTEPAKATLHVATWNLKQFPATPDAPARVAKAIQVLDADVIAVQEVADPTAFQTLVDAMPGYQGLLGTPQTGTPPIRVGLLWRTSTVTLESSENLFTASPLFPRPALRTDFGVAGVGTRFSVVTVHLKAGTTAADEQQRIDSAHALVGQLVEIENAGEDDVLLLGDFNEAFGDRRAAEFFGTFESDAGNTVLSRALEQSGQVTFIPAKLVLDHMVATPGLKEELGTSTPSVVTGLAVPADGGTALSDHHPVRLELTFSEPQ</sequence>
<dbReference type="SUPFAM" id="SSF56219">
    <property type="entry name" value="DNase I-like"/>
    <property type="match status" value="1"/>
</dbReference>
<dbReference type="RefSeq" id="WP_206728663.1">
    <property type="nucleotide sequence ID" value="NZ_CP071090.1"/>
</dbReference>
<dbReference type="EMBL" id="CP071090">
    <property type="protein sequence ID" value="QSQ27136.1"/>
    <property type="molecule type" value="Genomic_DNA"/>
</dbReference>
<dbReference type="PANTHER" id="PTHR42834">
    <property type="entry name" value="ENDONUCLEASE/EXONUCLEASE/PHOSPHATASE FAMILY PROTEIN (AFU_ORTHOLOGUE AFUA_3G09210)"/>
    <property type="match status" value="1"/>
</dbReference>
<proteinExistence type="predicted"/>
<keyword evidence="4" id="KW-1185">Reference proteome</keyword>